<comment type="caution">
    <text evidence="1">The sequence shown here is derived from an EMBL/GenBank/DDBJ whole genome shotgun (WGS) entry which is preliminary data.</text>
</comment>
<feature type="non-terminal residue" evidence="1">
    <location>
        <position position="1"/>
    </location>
</feature>
<dbReference type="Proteomes" id="UP000499080">
    <property type="component" value="Unassembled WGS sequence"/>
</dbReference>
<accession>A0A4Y2CRX7</accession>
<dbReference type="EMBL" id="BGPR01087299">
    <property type="protein sequence ID" value="GBM06624.1"/>
    <property type="molecule type" value="Genomic_DNA"/>
</dbReference>
<organism evidence="1 2">
    <name type="scientific">Araneus ventricosus</name>
    <name type="common">Orbweaver spider</name>
    <name type="synonym">Epeira ventricosa</name>
    <dbReference type="NCBI Taxonomy" id="182803"/>
    <lineage>
        <taxon>Eukaryota</taxon>
        <taxon>Metazoa</taxon>
        <taxon>Ecdysozoa</taxon>
        <taxon>Arthropoda</taxon>
        <taxon>Chelicerata</taxon>
        <taxon>Arachnida</taxon>
        <taxon>Araneae</taxon>
        <taxon>Araneomorphae</taxon>
        <taxon>Entelegynae</taxon>
        <taxon>Araneoidea</taxon>
        <taxon>Araneidae</taxon>
        <taxon>Araneus</taxon>
    </lineage>
</organism>
<dbReference type="AlphaFoldDB" id="A0A4Y2CRX7"/>
<evidence type="ECO:0000313" key="1">
    <source>
        <dbReference type="EMBL" id="GBM06624.1"/>
    </source>
</evidence>
<reference evidence="1 2" key="1">
    <citation type="journal article" date="2019" name="Sci. Rep.">
        <title>Orb-weaving spider Araneus ventricosus genome elucidates the spidroin gene catalogue.</title>
        <authorList>
            <person name="Kono N."/>
            <person name="Nakamura H."/>
            <person name="Ohtoshi R."/>
            <person name="Moran D.A.P."/>
            <person name="Shinohara A."/>
            <person name="Yoshida Y."/>
            <person name="Fujiwara M."/>
            <person name="Mori M."/>
            <person name="Tomita M."/>
            <person name="Arakawa K."/>
        </authorList>
    </citation>
    <scope>NUCLEOTIDE SEQUENCE [LARGE SCALE GENOMIC DNA]</scope>
</reference>
<sequence>HGSPLTVAGGGNFLTSETFFWIPLSICTDNFSLGMTQNPEISDCTVCSAAHKETKPALN</sequence>
<keyword evidence="2" id="KW-1185">Reference proteome</keyword>
<proteinExistence type="predicted"/>
<gene>
    <name evidence="1" type="ORF">AVEN_140078_1</name>
</gene>
<protein>
    <submittedName>
        <fullName evidence="1">Uncharacterized protein</fullName>
    </submittedName>
</protein>
<name>A0A4Y2CRX7_ARAVE</name>
<evidence type="ECO:0000313" key="2">
    <source>
        <dbReference type="Proteomes" id="UP000499080"/>
    </source>
</evidence>